<dbReference type="AlphaFoldDB" id="A0A059EXC9"/>
<dbReference type="OrthoDB" id="2192049at2759"/>
<evidence type="ECO:0000313" key="1">
    <source>
        <dbReference type="EMBL" id="KCZ79517.1"/>
    </source>
</evidence>
<protein>
    <submittedName>
        <fullName evidence="1">Uncharacterized protein</fullName>
    </submittedName>
</protein>
<accession>A0A059EXC9</accession>
<proteinExistence type="predicted"/>
<evidence type="ECO:0000313" key="2">
    <source>
        <dbReference type="Proteomes" id="UP000030655"/>
    </source>
</evidence>
<name>A0A059EXC9_9MICR</name>
<gene>
    <name evidence="1" type="ORF">H312_03090</name>
</gene>
<dbReference type="HOGENOM" id="CLU_215058_0_0_1"/>
<sequence length="35" mass="3708">MLGGEGIAVQCDETAICNGHIISDPSHTNDERPNL</sequence>
<reference evidence="2" key="1">
    <citation type="submission" date="2013-02" db="EMBL/GenBank/DDBJ databases">
        <authorList>
            <consortium name="The Broad Institute Genome Sequencing Platform"/>
            <person name="Cuomo C."/>
            <person name="Becnel J."/>
            <person name="Sanscrainte N."/>
            <person name="Walker B."/>
            <person name="Young S.K."/>
            <person name="Zeng Q."/>
            <person name="Gargeya S."/>
            <person name="Fitzgerald M."/>
            <person name="Haas B."/>
            <person name="Abouelleil A."/>
            <person name="Alvarado L."/>
            <person name="Arachchi H.M."/>
            <person name="Berlin A.M."/>
            <person name="Chapman S.B."/>
            <person name="Dewar J."/>
            <person name="Goldberg J."/>
            <person name="Griggs A."/>
            <person name="Gujja S."/>
            <person name="Hansen M."/>
            <person name="Howarth C."/>
            <person name="Imamovic A."/>
            <person name="Larimer J."/>
            <person name="McCowan C."/>
            <person name="Murphy C."/>
            <person name="Neiman D."/>
            <person name="Pearson M."/>
            <person name="Priest M."/>
            <person name="Roberts A."/>
            <person name="Saif S."/>
            <person name="Shea T."/>
            <person name="Sisk P."/>
            <person name="Sykes S."/>
            <person name="Wortman J."/>
            <person name="Nusbaum C."/>
            <person name="Birren B."/>
        </authorList>
    </citation>
    <scope>NUCLEOTIDE SEQUENCE [LARGE SCALE GENOMIC DNA]</scope>
    <source>
        <strain evidence="2">PRA339</strain>
    </source>
</reference>
<keyword evidence="2" id="KW-1185">Reference proteome</keyword>
<organism evidence="1 2">
    <name type="scientific">Anncaliia algerae PRA339</name>
    <dbReference type="NCBI Taxonomy" id="1288291"/>
    <lineage>
        <taxon>Eukaryota</taxon>
        <taxon>Fungi</taxon>
        <taxon>Fungi incertae sedis</taxon>
        <taxon>Microsporidia</taxon>
        <taxon>Tubulinosematoidea</taxon>
        <taxon>Tubulinosematidae</taxon>
        <taxon>Anncaliia</taxon>
    </lineage>
</organism>
<dbReference type="EMBL" id="KK365262">
    <property type="protein sequence ID" value="KCZ79517.1"/>
    <property type="molecule type" value="Genomic_DNA"/>
</dbReference>
<dbReference type="VEuPathDB" id="MicrosporidiaDB:H312_03090"/>
<reference evidence="1 2" key="2">
    <citation type="submission" date="2014-03" db="EMBL/GenBank/DDBJ databases">
        <title>The Genome Sequence of Anncaliia algerae insect isolate PRA339.</title>
        <authorList>
            <consortium name="The Broad Institute Genome Sequencing Platform"/>
            <consortium name="The Broad Institute Genome Sequencing Center for Infectious Disease"/>
            <person name="Cuomo C."/>
            <person name="Becnel J."/>
            <person name="Sanscrainte N."/>
            <person name="Walker B."/>
            <person name="Young S.K."/>
            <person name="Zeng Q."/>
            <person name="Gargeya S."/>
            <person name="Fitzgerald M."/>
            <person name="Haas B."/>
            <person name="Abouelleil A."/>
            <person name="Alvarado L."/>
            <person name="Arachchi H.M."/>
            <person name="Berlin A.M."/>
            <person name="Chapman S.B."/>
            <person name="Dewar J."/>
            <person name="Goldberg J."/>
            <person name="Griggs A."/>
            <person name="Gujja S."/>
            <person name="Hansen M."/>
            <person name="Howarth C."/>
            <person name="Imamovic A."/>
            <person name="Larimer J."/>
            <person name="McCowan C."/>
            <person name="Murphy C."/>
            <person name="Neiman D."/>
            <person name="Pearson M."/>
            <person name="Priest M."/>
            <person name="Roberts A."/>
            <person name="Saif S."/>
            <person name="Shea T."/>
            <person name="Sisk P."/>
            <person name="Sykes S."/>
            <person name="Wortman J."/>
            <person name="Nusbaum C."/>
            <person name="Birren B."/>
        </authorList>
    </citation>
    <scope>NUCLEOTIDE SEQUENCE [LARGE SCALE GENOMIC DNA]</scope>
    <source>
        <strain evidence="1 2">PRA339</strain>
    </source>
</reference>
<dbReference type="Proteomes" id="UP000030655">
    <property type="component" value="Unassembled WGS sequence"/>
</dbReference>